<dbReference type="Pfam" id="PF06052">
    <property type="entry name" value="3-HAO"/>
    <property type="match status" value="1"/>
</dbReference>
<keyword evidence="3" id="KW-0560">Oxidoreductase</keyword>
<proteinExistence type="predicted"/>
<accession>A0A8C9G532</accession>
<sequence>MELLVNVRQWIEENKAAFLPPVCNKLIETRYAGAIRTGRIYHVKMRGKTEEECRNC</sequence>
<evidence type="ECO:0000256" key="3">
    <source>
        <dbReference type="ARBA" id="ARBA00023002"/>
    </source>
</evidence>
<dbReference type="Proteomes" id="UP000694428">
    <property type="component" value="Unplaced"/>
</dbReference>
<reference evidence="5" key="2">
    <citation type="submission" date="2025-09" db="UniProtKB">
        <authorList>
            <consortium name="Ensembl"/>
        </authorList>
    </citation>
    <scope>IDENTIFICATION</scope>
</reference>
<evidence type="ECO:0000256" key="1">
    <source>
        <dbReference type="ARBA" id="ARBA00022723"/>
    </source>
</evidence>
<keyword evidence="1" id="KW-0479">Metal-binding</keyword>
<keyword evidence="6" id="KW-1185">Reference proteome</keyword>
<reference evidence="5" key="1">
    <citation type="submission" date="2025-08" db="UniProtKB">
        <authorList>
            <consortium name="Ensembl"/>
        </authorList>
    </citation>
    <scope>IDENTIFICATION</scope>
</reference>
<dbReference type="GO" id="GO:0000334">
    <property type="term" value="F:3-hydroxyanthranilate 3,4-dioxygenase activity"/>
    <property type="evidence" value="ECO:0007669"/>
    <property type="project" value="InterPro"/>
</dbReference>
<dbReference type="GO" id="GO:0005506">
    <property type="term" value="F:iron ion binding"/>
    <property type="evidence" value="ECO:0007669"/>
    <property type="project" value="InterPro"/>
</dbReference>
<protein>
    <submittedName>
        <fullName evidence="5">Uncharacterized protein</fullName>
    </submittedName>
</protein>
<evidence type="ECO:0000256" key="2">
    <source>
        <dbReference type="ARBA" id="ARBA00022964"/>
    </source>
</evidence>
<organism evidence="5 6">
    <name type="scientific">Pavo cristatus</name>
    <name type="common">Indian peafowl</name>
    <name type="synonym">Blue peafowl</name>
    <dbReference type="NCBI Taxonomy" id="9049"/>
    <lineage>
        <taxon>Eukaryota</taxon>
        <taxon>Metazoa</taxon>
        <taxon>Chordata</taxon>
        <taxon>Craniata</taxon>
        <taxon>Vertebrata</taxon>
        <taxon>Euteleostomi</taxon>
        <taxon>Archelosauria</taxon>
        <taxon>Archosauria</taxon>
        <taxon>Dinosauria</taxon>
        <taxon>Saurischia</taxon>
        <taxon>Theropoda</taxon>
        <taxon>Coelurosauria</taxon>
        <taxon>Aves</taxon>
        <taxon>Neognathae</taxon>
        <taxon>Galloanserae</taxon>
        <taxon>Galliformes</taxon>
        <taxon>Phasianidae</taxon>
        <taxon>Phasianinae</taxon>
        <taxon>Pavo</taxon>
    </lineage>
</organism>
<name>A0A8C9G532_PAVCR</name>
<keyword evidence="2" id="KW-0223">Dioxygenase</keyword>
<evidence type="ECO:0000313" key="6">
    <source>
        <dbReference type="Proteomes" id="UP000694428"/>
    </source>
</evidence>
<dbReference type="AlphaFoldDB" id="A0A8C9G532"/>
<dbReference type="Gene3D" id="2.60.120.10">
    <property type="entry name" value="Jelly Rolls"/>
    <property type="match status" value="1"/>
</dbReference>
<evidence type="ECO:0000313" key="5">
    <source>
        <dbReference type="Ensembl" id="ENSPSTP00000025316.1"/>
    </source>
</evidence>
<dbReference type="InterPro" id="IPR014710">
    <property type="entry name" value="RmlC-like_jellyroll"/>
</dbReference>
<dbReference type="InterPro" id="IPR010329">
    <property type="entry name" value="3hydroanth_dOase"/>
</dbReference>
<evidence type="ECO:0000256" key="4">
    <source>
        <dbReference type="ARBA" id="ARBA00023004"/>
    </source>
</evidence>
<keyword evidence="4" id="KW-0408">Iron</keyword>
<dbReference type="Ensembl" id="ENSPSTT00000026638.1">
    <property type="protein sequence ID" value="ENSPSTP00000025316.1"/>
    <property type="gene ID" value="ENSPSTG00000018657.1"/>
</dbReference>